<evidence type="ECO:0000256" key="4">
    <source>
        <dbReference type="ARBA" id="ARBA00022679"/>
    </source>
</evidence>
<dbReference type="SMART" id="SM00091">
    <property type="entry name" value="PAS"/>
    <property type="match status" value="2"/>
</dbReference>
<dbReference type="SMART" id="SM00387">
    <property type="entry name" value="HATPase_c"/>
    <property type="match status" value="1"/>
</dbReference>
<dbReference type="Gene3D" id="3.30.565.10">
    <property type="entry name" value="Histidine kinase-like ATPase, C-terminal domain"/>
    <property type="match status" value="1"/>
</dbReference>
<dbReference type="Proteomes" id="UP001596495">
    <property type="component" value="Unassembled WGS sequence"/>
</dbReference>
<dbReference type="InterPro" id="IPR003594">
    <property type="entry name" value="HATPase_dom"/>
</dbReference>
<dbReference type="InterPro" id="IPR003661">
    <property type="entry name" value="HisK_dim/P_dom"/>
</dbReference>
<evidence type="ECO:0000256" key="6">
    <source>
        <dbReference type="ARBA" id="ARBA00023136"/>
    </source>
</evidence>
<dbReference type="Gene3D" id="1.10.287.130">
    <property type="match status" value="1"/>
</dbReference>
<dbReference type="InterPro" id="IPR036890">
    <property type="entry name" value="HATPase_C_sf"/>
</dbReference>
<dbReference type="Pfam" id="PF01590">
    <property type="entry name" value="GAF"/>
    <property type="match status" value="1"/>
</dbReference>
<dbReference type="InterPro" id="IPR005467">
    <property type="entry name" value="His_kinase_dom"/>
</dbReference>
<feature type="domain" description="PAS" evidence="9">
    <location>
        <begin position="429"/>
        <end position="478"/>
    </location>
</feature>
<dbReference type="PANTHER" id="PTHR42878">
    <property type="entry name" value="TWO-COMPONENT HISTIDINE KINASE"/>
    <property type="match status" value="1"/>
</dbReference>
<comment type="caution">
    <text evidence="10">The sequence shown here is derived from an EMBL/GenBank/DDBJ whole genome shotgun (WGS) entry which is preliminary data.</text>
</comment>
<dbReference type="Gene3D" id="3.30.450.40">
    <property type="match status" value="1"/>
</dbReference>
<dbReference type="InterPro" id="IPR036097">
    <property type="entry name" value="HisK_dim/P_sf"/>
</dbReference>
<protein>
    <recommendedName>
        <fullName evidence="2">histidine kinase</fullName>
        <ecNumber evidence="2">2.7.13.3</ecNumber>
    </recommendedName>
</protein>
<dbReference type="SMART" id="SM00388">
    <property type="entry name" value="HisKA"/>
    <property type="match status" value="1"/>
</dbReference>
<dbReference type="InterPro" id="IPR013656">
    <property type="entry name" value="PAS_4"/>
</dbReference>
<gene>
    <name evidence="10" type="ORF">ACFQNJ_15710</name>
</gene>
<comment type="catalytic activity">
    <reaction evidence="1">
        <text>ATP + protein L-histidine = ADP + protein N-phospho-L-histidine.</text>
        <dbReference type="EC" id="2.7.13.3"/>
    </reaction>
</comment>
<dbReference type="SUPFAM" id="SSF47384">
    <property type="entry name" value="Homodimeric domain of signal transducing histidine kinase"/>
    <property type="match status" value="1"/>
</dbReference>
<dbReference type="SMART" id="SM00065">
    <property type="entry name" value="GAF"/>
    <property type="match status" value="1"/>
</dbReference>
<name>A0ABW2RD22_9BURK</name>
<reference evidence="11" key="1">
    <citation type="journal article" date="2019" name="Int. J. Syst. Evol. Microbiol.">
        <title>The Global Catalogue of Microorganisms (GCM) 10K type strain sequencing project: providing services to taxonomists for standard genome sequencing and annotation.</title>
        <authorList>
            <consortium name="The Broad Institute Genomics Platform"/>
            <consortium name="The Broad Institute Genome Sequencing Center for Infectious Disease"/>
            <person name="Wu L."/>
            <person name="Ma J."/>
        </authorList>
    </citation>
    <scope>NUCLEOTIDE SEQUENCE [LARGE SCALE GENOMIC DNA]</scope>
    <source>
        <strain evidence="11">CCUG 54518</strain>
    </source>
</reference>
<organism evidence="10 11">
    <name type="scientific">Hydrogenophaga bisanensis</name>
    <dbReference type="NCBI Taxonomy" id="439611"/>
    <lineage>
        <taxon>Bacteria</taxon>
        <taxon>Pseudomonadati</taxon>
        <taxon>Pseudomonadota</taxon>
        <taxon>Betaproteobacteria</taxon>
        <taxon>Burkholderiales</taxon>
        <taxon>Comamonadaceae</taxon>
        <taxon>Hydrogenophaga</taxon>
    </lineage>
</organism>
<dbReference type="RefSeq" id="WP_382259263.1">
    <property type="nucleotide sequence ID" value="NZ_JBHTBX010000012.1"/>
</dbReference>
<keyword evidence="5" id="KW-0418">Kinase</keyword>
<evidence type="ECO:0000256" key="2">
    <source>
        <dbReference type="ARBA" id="ARBA00012438"/>
    </source>
</evidence>
<evidence type="ECO:0000256" key="3">
    <source>
        <dbReference type="ARBA" id="ARBA00022553"/>
    </source>
</evidence>
<feature type="transmembrane region" description="Helical" evidence="7">
    <location>
        <begin position="26"/>
        <end position="48"/>
    </location>
</feature>
<dbReference type="PROSITE" id="PS50112">
    <property type="entry name" value="PAS"/>
    <property type="match status" value="2"/>
</dbReference>
<dbReference type="Pfam" id="PF00512">
    <property type="entry name" value="HisKA"/>
    <property type="match status" value="1"/>
</dbReference>
<evidence type="ECO:0000259" key="8">
    <source>
        <dbReference type="PROSITE" id="PS50109"/>
    </source>
</evidence>
<keyword evidence="4" id="KW-0808">Transferase</keyword>
<dbReference type="Pfam" id="PF08448">
    <property type="entry name" value="PAS_4"/>
    <property type="match status" value="1"/>
</dbReference>
<evidence type="ECO:0000256" key="1">
    <source>
        <dbReference type="ARBA" id="ARBA00000085"/>
    </source>
</evidence>
<dbReference type="InterPro" id="IPR013767">
    <property type="entry name" value="PAS_fold"/>
</dbReference>
<feature type="domain" description="Histidine kinase" evidence="8">
    <location>
        <begin position="768"/>
        <end position="984"/>
    </location>
</feature>
<dbReference type="PRINTS" id="PR00344">
    <property type="entry name" value="BCTRLSENSOR"/>
</dbReference>
<feature type="transmembrane region" description="Helical" evidence="7">
    <location>
        <begin position="271"/>
        <end position="291"/>
    </location>
</feature>
<dbReference type="InterPro" id="IPR035965">
    <property type="entry name" value="PAS-like_dom_sf"/>
</dbReference>
<dbReference type="SUPFAM" id="SSF55785">
    <property type="entry name" value="PYP-like sensor domain (PAS domain)"/>
    <property type="match status" value="2"/>
</dbReference>
<evidence type="ECO:0000313" key="11">
    <source>
        <dbReference type="Proteomes" id="UP001596495"/>
    </source>
</evidence>
<dbReference type="EC" id="2.7.13.3" evidence="2"/>
<evidence type="ECO:0000256" key="5">
    <source>
        <dbReference type="ARBA" id="ARBA00022777"/>
    </source>
</evidence>
<dbReference type="InterPro" id="IPR029016">
    <property type="entry name" value="GAF-like_dom_sf"/>
</dbReference>
<dbReference type="PANTHER" id="PTHR42878:SF15">
    <property type="entry name" value="BACTERIOPHYTOCHROME"/>
    <property type="match status" value="1"/>
</dbReference>
<dbReference type="InterPro" id="IPR003018">
    <property type="entry name" value="GAF"/>
</dbReference>
<dbReference type="CDD" id="cd00082">
    <property type="entry name" value="HisKA"/>
    <property type="match status" value="1"/>
</dbReference>
<dbReference type="EMBL" id="JBHTBX010000012">
    <property type="protein sequence ID" value="MFC7435961.1"/>
    <property type="molecule type" value="Genomic_DNA"/>
</dbReference>
<dbReference type="PROSITE" id="PS50109">
    <property type="entry name" value="HIS_KIN"/>
    <property type="match status" value="1"/>
</dbReference>
<dbReference type="Pfam" id="PF00989">
    <property type="entry name" value="PAS"/>
    <property type="match status" value="1"/>
</dbReference>
<dbReference type="CDD" id="cd12915">
    <property type="entry name" value="PDC2_DGC_like"/>
    <property type="match status" value="1"/>
</dbReference>
<feature type="domain" description="PAS" evidence="9">
    <location>
        <begin position="303"/>
        <end position="357"/>
    </location>
</feature>
<evidence type="ECO:0000256" key="7">
    <source>
        <dbReference type="SAM" id="Phobius"/>
    </source>
</evidence>
<dbReference type="SUPFAM" id="SSF55874">
    <property type="entry name" value="ATPase domain of HSP90 chaperone/DNA topoisomerase II/histidine kinase"/>
    <property type="match status" value="1"/>
</dbReference>
<proteinExistence type="predicted"/>
<dbReference type="CDD" id="cd00130">
    <property type="entry name" value="PAS"/>
    <property type="match status" value="2"/>
</dbReference>
<dbReference type="InterPro" id="IPR000014">
    <property type="entry name" value="PAS"/>
</dbReference>
<dbReference type="InterPro" id="IPR050351">
    <property type="entry name" value="BphY/WalK/GraS-like"/>
</dbReference>
<keyword evidence="11" id="KW-1185">Reference proteome</keyword>
<dbReference type="Gene3D" id="3.30.450.20">
    <property type="entry name" value="PAS domain"/>
    <property type="match status" value="3"/>
</dbReference>
<dbReference type="Pfam" id="PF02518">
    <property type="entry name" value="HATPase_c"/>
    <property type="match status" value="1"/>
</dbReference>
<dbReference type="SUPFAM" id="SSF55781">
    <property type="entry name" value="GAF domain-like"/>
    <property type="match status" value="1"/>
</dbReference>
<evidence type="ECO:0000259" key="9">
    <source>
        <dbReference type="PROSITE" id="PS50112"/>
    </source>
</evidence>
<keyword evidence="3" id="KW-0597">Phosphoprotein</keyword>
<keyword evidence="6 7" id="KW-0472">Membrane</keyword>
<dbReference type="InterPro" id="IPR004358">
    <property type="entry name" value="Sig_transdc_His_kin-like_C"/>
</dbReference>
<dbReference type="NCBIfam" id="TIGR00229">
    <property type="entry name" value="sensory_box"/>
    <property type="match status" value="2"/>
</dbReference>
<keyword evidence="7" id="KW-0812">Transmembrane</keyword>
<keyword evidence="7" id="KW-1133">Transmembrane helix</keyword>
<evidence type="ECO:0000313" key="10">
    <source>
        <dbReference type="EMBL" id="MFC7435961.1"/>
    </source>
</evidence>
<accession>A0ABW2RD22</accession>
<sequence>MPAPRPTGTSAAAANASGLFLPGMGWQLVLALGSMVLLMVLSISLVWAQRDALLDRAQAQAQREVLRLGAELDQSLRLARASMSGLDTESSAPGAGLSDSQRPLILALDLPFALKELPVQPEYQEAPERQWLPGLPRQDNGQWIIPMVWRQSAAEGGRLYELQLAREALLARFASEGMPKDSSMSLFRIEDDGATTVLSRHPLVEREQGMKVHGHLSAALNERPSGVFRATAVVDGIERIVGYQRLAGDAQRLMVVYALGTESVLAPWKALLPWAGLLTFLVMFAMGYGTWRLQRSMRALHDSERHFQTLASHLPDVIARYDRQGRFLYVNPAVESANGRSPEALIGRTITEVGTPEPIAAEWMACLDRVFSSGLSETLYFSYPGPKGMRHWEAQVSLEPPSQGEAQTVLVINRDITERREAQARTLAAQQLFETVFQSAPEAMSLGDWHTGQLLLVNDAFCALFGRTRENLLGHTSLELGLWRTSRGRQDLLEELASGASIREVAGRSTRPDGEEIHVRYSAERVQVDGQDRLLLMFRDVTQLEREQQAAAQEQERLSRFVLMLFRLASRFINLPVHQIDRAMDDALGDVGRFVHAGRAYIFLYDHDNGTASNTHEWCADGVSAQIDTLQKIPMSLVPHWMEAHRIGQRVQIDDVHGLPVGPLRELLESQQIRSLTTLPLMVGEACTGFVGLDWVGQVHEWVDEEMALLELFAQMLVNTQLRTQTEGRLHALTGQLEQMVTERTAQLQESVQRLQVANRELEAFTYSASHDLRTPLRGIEGFSALLLQDHADRLDAQGQDYLKRIQRATLHMSQLITDLLAYARLEQMTGHMAAVDVADLLEKVAQPFLEAVDRRQGQLTWHVQPGLKAQADPRGLSMVLRNLLDNALKFTPSDRHPVVRIEAVQDGEEVLVTVSDNGQGFDMKHHDRIFGMFQRLHRQDQIPGTGIGLAMVAKAMERMGGRIWADSVPGQGSRFHIRVAVHPQSPAPKAPTEVPA</sequence>